<reference evidence="2 3" key="2">
    <citation type="journal article" date="2011" name="Mol. Biol. Evol.">
        <title>Unity in variety--the pan-genome of the Chlamydiae.</title>
        <authorList>
            <person name="Collingro A."/>
            <person name="Tischler P."/>
            <person name="Weinmaier T."/>
            <person name="Penz T."/>
            <person name="Heinz E."/>
            <person name="Brunham R.C."/>
            <person name="Read T.D."/>
            <person name="Bavoil P.M."/>
            <person name="Sachse K."/>
            <person name="Kahane S."/>
            <person name="Friedman M.G."/>
            <person name="Rattei T."/>
            <person name="Myers G.S."/>
            <person name="Horn M."/>
        </authorList>
    </citation>
    <scope>NUCLEOTIDE SEQUENCE [LARGE SCALE GENOMIC DNA]</scope>
    <source>
        <strain evidence="3">ATCC VR-1471 / Z</strain>
    </source>
</reference>
<dbReference type="Pfam" id="PF12706">
    <property type="entry name" value="Lactamase_B_2"/>
    <property type="match status" value="1"/>
</dbReference>
<evidence type="ECO:0000313" key="3">
    <source>
        <dbReference type="Proteomes" id="UP000000496"/>
    </source>
</evidence>
<dbReference type="KEGG" id="sng:SNE_A20630"/>
<keyword evidence="2" id="KW-0449">Lipoprotein</keyword>
<protein>
    <submittedName>
        <fullName evidence="2">Putative lipoprotein</fullName>
    </submittedName>
</protein>
<dbReference type="HOGENOM" id="CLU_628364_0_0_0"/>
<dbReference type="Gene3D" id="3.60.15.10">
    <property type="entry name" value="Ribonuclease Z/Hydroxyacylglutathione hydrolase-like"/>
    <property type="match status" value="1"/>
</dbReference>
<evidence type="ECO:0000259" key="1">
    <source>
        <dbReference type="SMART" id="SM00849"/>
    </source>
</evidence>
<sequence length="436" mass="49474">MIEELECALGALDAYWWLTLEEGEIKPASYPQTFANYVFSFFTDAHQRALKERFVDVLREVDHTTAKAQIMLEKMKKLQGRSFWETPTELPDLPLLVLVKEEVQPFPHQIEPYFENGRFHNYPGEPIWTQFIETLRLLFVGAADAVTHLEDLSETYRISAPVTPRNFTNDPLITWIGHACVLIQVAGMNLLFDPSFGFVSPCFIRHVEPGIPREELPLIDVLFLSHNHADHANQVETFAPYAPVVFAGKGSEGWLHGNGFERVETCGWWQSVKLTRDGQEIRITVVPAQHGSQTGLLDMNKMLWCGYVIEVGGVTLYFSGDTALGHELVDKDLQPQKLFEQVRNQFGLIDIAFLPIAPQNELTVHIDEEQALEAMRELDAKMLIPIHWGAYRTGKEQIEGPIKALIEKAGDLEDRIQVLKMGEPFTYAVNADEKMA</sequence>
<dbReference type="SMART" id="SM00849">
    <property type="entry name" value="Lactamase_B"/>
    <property type="match status" value="1"/>
</dbReference>
<gene>
    <name evidence="2" type="ordered locus">SNE_A20630</name>
</gene>
<dbReference type="GO" id="GO:0005737">
    <property type="term" value="C:cytoplasm"/>
    <property type="evidence" value="ECO:0007669"/>
    <property type="project" value="TreeGrafter"/>
</dbReference>
<name>F8L3S2_SIMNZ</name>
<dbReference type="Proteomes" id="UP000000496">
    <property type="component" value="Chromosome gsn.131"/>
</dbReference>
<dbReference type="OrthoDB" id="9805728at2"/>
<accession>F8L3S2</accession>
<dbReference type="STRING" id="331113.SNE_A20630"/>
<organism evidence="2 3">
    <name type="scientific">Simkania negevensis (strain ATCC VR-1471 / DSM 27360 / Z)</name>
    <dbReference type="NCBI Taxonomy" id="331113"/>
    <lineage>
        <taxon>Bacteria</taxon>
        <taxon>Pseudomonadati</taxon>
        <taxon>Chlamydiota</taxon>
        <taxon>Chlamydiia</taxon>
        <taxon>Parachlamydiales</taxon>
        <taxon>Simkaniaceae</taxon>
        <taxon>Simkania</taxon>
    </lineage>
</organism>
<reference key="1">
    <citation type="journal article" date="2011" name="Mol. Biol. Evol.">
        <title>Unity in variety -- the pan-genome of the Chlamydiae.</title>
        <authorList>
            <person name="Collingro A."/>
            <person name="Tischler P."/>
            <person name="Weinmaier T."/>
            <person name="Penz T."/>
            <person name="Heinz E."/>
            <person name="Brunham R.C."/>
            <person name="Read T.D."/>
            <person name="Bavoil P.M."/>
            <person name="Sachse K."/>
            <person name="Kahane S."/>
            <person name="Friedman M.G."/>
            <person name="Rattei T."/>
            <person name="Myers G.S.A."/>
            <person name="Horn M."/>
        </authorList>
    </citation>
    <scope>NUCLEOTIDE SEQUENCE</scope>
    <source>
        <strain>Z</strain>
    </source>
</reference>
<dbReference type="InterPro" id="IPR001279">
    <property type="entry name" value="Metallo-B-lactamas"/>
</dbReference>
<dbReference type="PANTHER" id="PTHR15032:SF4">
    <property type="entry name" value="N-ACYL-PHOSPHATIDYLETHANOLAMINE-HYDROLYZING PHOSPHOLIPASE D"/>
    <property type="match status" value="1"/>
</dbReference>
<proteinExistence type="predicted"/>
<feature type="domain" description="Metallo-beta-lactamase" evidence="1">
    <location>
        <begin position="177"/>
        <end position="387"/>
    </location>
</feature>
<dbReference type="RefSeq" id="WP_013944406.1">
    <property type="nucleotide sequence ID" value="NC_015713.1"/>
</dbReference>
<keyword evidence="3" id="KW-1185">Reference proteome</keyword>
<dbReference type="EMBL" id="FR872582">
    <property type="protein sequence ID" value="CCB89940.1"/>
    <property type="molecule type" value="Genomic_DNA"/>
</dbReference>
<dbReference type="eggNOG" id="COG2220">
    <property type="taxonomic scope" value="Bacteria"/>
</dbReference>
<dbReference type="PANTHER" id="PTHR15032">
    <property type="entry name" value="N-ACYL-PHOSPHATIDYLETHANOLAMINE-HYDROLYZING PHOSPHOLIPASE D"/>
    <property type="match status" value="1"/>
</dbReference>
<dbReference type="InterPro" id="IPR036866">
    <property type="entry name" value="RibonucZ/Hydroxyglut_hydro"/>
</dbReference>
<dbReference type="AlphaFoldDB" id="F8L3S2"/>
<dbReference type="SUPFAM" id="SSF56281">
    <property type="entry name" value="Metallo-hydrolase/oxidoreductase"/>
    <property type="match status" value="1"/>
</dbReference>
<evidence type="ECO:0000313" key="2">
    <source>
        <dbReference type="EMBL" id="CCB89940.1"/>
    </source>
</evidence>